<proteinExistence type="predicted"/>
<evidence type="ECO:0000313" key="1">
    <source>
        <dbReference type="EMBL" id="CAD8649871.1"/>
    </source>
</evidence>
<accession>A0A7S0MTT0</accession>
<protein>
    <submittedName>
        <fullName evidence="1">Uncharacterized protein</fullName>
    </submittedName>
</protein>
<reference evidence="1" key="1">
    <citation type="submission" date="2021-01" db="EMBL/GenBank/DDBJ databases">
        <authorList>
            <person name="Corre E."/>
            <person name="Pelletier E."/>
            <person name="Niang G."/>
            <person name="Scheremetjew M."/>
            <person name="Finn R."/>
            <person name="Kale V."/>
            <person name="Holt S."/>
            <person name="Cochrane G."/>
            <person name="Meng A."/>
            <person name="Brown T."/>
            <person name="Cohen L."/>
        </authorList>
    </citation>
    <scope>NUCLEOTIDE SEQUENCE</scope>
    <source>
        <strain evidence="1">CCAP979/52</strain>
    </source>
</reference>
<dbReference type="AlphaFoldDB" id="A0A7S0MTT0"/>
<sequence length="137" mass="13886">MQPLLVCGSGSGSGVWRALGRFNGAVRCIARLGNDLYAGGYFSSVDGTAALYVARLASGRWGALPGGWVLDGGVNAMITVRDCLHLGGAFTTALGGMINISCAGTSQWCARKDGLENVFDVVSGGGGSSAVRSLILA</sequence>
<organism evidence="1">
    <name type="scientific">Cryptomonas curvata</name>
    <dbReference type="NCBI Taxonomy" id="233186"/>
    <lineage>
        <taxon>Eukaryota</taxon>
        <taxon>Cryptophyceae</taxon>
        <taxon>Cryptomonadales</taxon>
        <taxon>Cryptomonadaceae</taxon>
        <taxon>Cryptomonas</taxon>
    </lineage>
</organism>
<name>A0A7S0MTT0_9CRYP</name>
<dbReference type="EMBL" id="HBEZ01047815">
    <property type="protein sequence ID" value="CAD8649871.1"/>
    <property type="molecule type" value="Transcribed_RNA"/>
</dbReference>
<gene>
    <name evidence="1" type="ORF">CCUR1050_LOCUS26308</name>
</gene>